<evidence type="ECO:0000313" key="10">
    <source>
        <dbReference type="Proteomes" id="UP000820818"/>
    </source>
</evidence>
<dbReference type="GO" id="GO:0003735">
    <property type="term" value="F:structural constituent of ribosome"/>
    <property type="evidence" value="ECO:0007669"/>
    <property type="project" value="InterPro"/>
</dbReference>
<proteinExistence type="inferred from homology"/>
<evidence type="ECO:0000313" key="9">
    <source>
        <dbReference type="EMBL" id="KAI9549990.1"/>
    </source>
</evidence>
<accession>A0AAD5PNW1</accession>
<dbReference type="InterPro" id="IPR014722">
    <property type="entry name" value="Rib_uL2_dom2"/>
</dbReference>
<dbReference type="EMBL" id="WJBH02000197">
    <property type="protein sequence ID" value="KAI9549990.1"/>
    <property type="molecule type" value="Genomic_DNA"/>
</dbReference>
<keyword evidence="10" id="KW-1185">Reference proteome</keyword>
<reference evidence="9" key="1">
    <citation type="submission" date="2022-05" db="EMBL/GenBank/DDBJ databases">
        <title>A multi-omics perspective on studying reproductive biology in Daphnia sinensis.</title>
        <authorList>
            <person name="Jia J."/>
        </authorList>
    </citation>
    <scope>NUCLEOTIDE SEQUENCE</scope>
    <source>
        <strain evidence="9">WSL</strain>
    </source>
</reference>
<comment type="caution">
    <text evidence="9">The sequence shown here is derived from an EMBL/GenBank/DDBJ whole genome shotgun (WGS) entry which is preliminary data.</text>
</comment>
<keyword evidence="3" id="KW-0694">RNA-binding</keyword>
<keyword evidence="5" id="KW-0687">Ribonucleoprotein</keyword>
<organism evidence="9 10">
    <name type="scientific">Daphnia sinensis</name>
    <dbReference type="NCBI Taxonomy" id="1820382"/>
    <lineage>
        <taxon>Eukaryota</taxon>
        <taxon>Metazoa</taxon>
        <taxon>Ecdysozoa</taxon>
        <taxon>Arthropoda</taxon>
        <taxon>Crustacea</taxon>
        <taxon>Branchiopoda</taxon>
        <taxon>Diplostraca</taxon>
        <taxon>Cladocera</taxon>
        <taxon>Anomopoda</taxon>
        <taxon>Daphniidae</taxon>
        <taxon>Daphnia</taxon>
        <taxon>Daphnia similis group</taxon>
    </lineage>
</organism>
<dbReference type="Proteomes" id="UP000820818">
    <property type="component" value="Unassembled WGS sequence"/>
</dbReference>
<dbReference type="GO" id="GO:0006412">
    <property type="term" value="P:translation"/>
    <property type="evidence" value="ECO:0007669"/>
    <property type="project" value="InterPro"/>
</dbReference>
<dbReference type="InterPro" id="IPR013845">
    <property type="entry name" value="Ribosomal_eS4_central_region"/>
</dbReference>
<dbReference type="InterPro" id="IPR000876">
    <property type="entry name" value="Ribosomal_eS4"/>
</dbReference>
<protein>
    <recommendedName>
        <fullName evidence="6">Small ribosomal subunit protein eS4</fullName>
    </recommendedName>
</protein>
<dbReference type="PANTHER" id="PTHR11581:SF0">
    <property type="entry name" value="SMALL RIBOSOMAL SUBUNIT PROTEIN ES4"/>
    <property type="match status" value="1"/>
</dbReference>
<dbReference type="Pfam" id="PF00900">
    <property type="entry name" value="Ribosomal_S4e"/>
    <property type="match status" value="1"/>
</dbReference>
<feature type="domain" description="Small ribosomal subunit protein eS4 central region" evidence="7">
    <location>
        <begin position="28"/>
        <end position="96"/>
    </location>
</feature>
<name>A0AAD5PNW1_9CRUS</name>
<dbReference type="Gene3D" id="3.10.290.10">
    <property type="entry name" value="RNA-binding S4 domain"/>
    <property type="match status" value="1"/>
</dbReference>
<evidence type="ECO:0000259" key="8">
    <source>
        <dbReference type="Pfam" id="PF16121"/>
    </source>
</evidence>
<dbReference type="Gene3D" id="2.30.30.30">
    <property type="match status" value="1"/>
</dbReference>
<dbReference type="InterPro" id="IPR041982">
    <property type="entry name" value="Ribosomal_eS4_KOW"/>
</dbReference>
<gene>
    <name evidence="9" type="ORF">GHT06_007518</name>
</gene>
<dbReference type="InterPro" id="IPR038237">
    <property type="entry name" value="Ribosomal_eS4_central_sf"/>
</dbReference>
<sequence length="192" mass="21364">MDGTYATRPSQGPHKLRECLPLSIIIKLLYDEKGRFTLVSIKGAEANFKLCKIVKKAVGPNKIPYIVTHDARTIRFPHPDINEGDTIKYDLEQNQIVSWISNEPGHLAYITGGNNIGRVGTILHVERHLGSFDIVHLKDSNGKTFATRSGNIFIIGNKKSEITLPANEGLYYGILEEKAQKEGKARKPSKAQ</sequence>
<dbReference type="GO" id="GO:0019843">
    <property type="term" value="F:rRNA binding"/>
    <property type="evidence" value="ECO:0007669"/>
    <property type="project" value="UniProtKB-KW"/>
</dbReference>
<dbReference type="Pfam" id="PF16121">
    <property type="entry name" value="40S_S4_C"/>
    <property type="match status" value="1"/>
</dbReference>
<dbReference type="InterPro" id="IPR036986">
    <property type="entry name" value="S4_RNA-bd_sf"/>
</dbReference>
<dbReference type="Gene3D" id="2.40.50.740">
    <property type="match status" value="1"/>
</dbReference>
<evidence type="ECO:0000256" key="4">
    <source>
        <dbReference type="ARBA" id="ARBA00022980"/>
    </source>
</evidence>
<feature type="domain" description="Small ribosomal subunit protein eS4 C-terminal" evidence="8">
    <location>
        <begin position="139"/>
        <end position="183"/>
    </location>
</feature>
<dbReference type="GO" id="GO:0022627">
    <property type="term" value="C:cytosolic small ribosomal subunit"/>
    <property type="evidence" value="ECO:0007669"/>
    <property type="project" value="TreeGrafter"/>
</dbReference>
<evidence type="ECO:0000259" key="7">
    <source>
        <dbReference type="Pfam" id="PF00900"/>
    </source>
</evidence>
<dbReference type="PANTHER" id="PTHR11581">
    <property type="entry name" value="30S/40S RIBOSOMAL PROTEIN S4"/>
    <property type="match status" value="1"/>
</dbReference>
<evidence type="ECO:0000256" key="5">
    <source>
        <dbReference type="ARBA" id="ARBA00023274"/>
    </source>
</evidence>
<evidence type="ECO:0000256" key="6">
    <source>
        <dbReference type="ARBA" id="ARBA00035272"/>
    </source>
</evidence>
<evidence type="ECO:0000256" key="3">
    <source>
        <dbReference type="ARBA" id="ARBA00022884"/>
    </source>
</evidence>
<evidence type="ECO:0000256" key="2">
    <source>
        <dbReference type="ARBA" id="ARBA00022730"/>
    </source>
</evidence>
<dbReference type="AlphaFoldDB" id="A0AAD5PNW1"/>
<dbReference type="InterPro" id="IPR032277">
    <property type="entry name" value="Ribosomal_eS4_C"/>
</dbReference>
<dbReference type="CDD" id="cd06087">
    <property type="entry name" value="KOW_RPS4"/>
    <property type="match status" value="1"/>
</dbReference>
<dbReference type="FunFam" id="2.40.50.740:FF:000001">
    <property type="entry name" value="40S ribosomal protein S4"/>
    <property type="match status" value="1"/>
</dbReference>
<evidence type="ECO:0000256" key="1">
    <source>
        <dbReference type="ARBA" id="ARBA00007500"/>
    </source>
</evidence>
<keyword evidence="4" id="KW-0689">Ribosomal protein</keyword>
<keyword evidence="2" id="KW-0699">rRNA-binding</keyword>
<comment type="similarity">
    <text evidence="1">Belongs to the eukaryotic ribosomal protein eS4 family.</text>
</comment>